<dbReference type="RefSeq" id="WP_311493945.1">
    <property type="nucleotide sequence ID" value="NZ_JAVRHO010000004.1"/>
</dbReference>
<evidence type="ECO:0000259" key="1">
    <source>
        <dbReference type="Pfam" id="PF14267"/>
    </source>
</evidence>
<proteinExistence type="predicted"/>
<keyword evidence="3" id="KW-1185">Reference proteome</keyword>
<accession>A0ABU3CHD2</accession>
<dbReference type="InterPro" id="IPR025579">
    <property type="entry name" value="DUF4357"/>
</dbReference>
<feature type="domain" description="DUF4357" evidence="1">
    <location>
        <begin position="228"/>
        <end position="280"/>
    </location>
</feature>
<evidence type="ECO:0000313" key="3">
    <source>
        <dbReference type="Proteomes" id="UP001245285"/>
    </source>
</evidence>
<dbReference type="EMBL" id="JAVRHO010000004">
    <property type="protein sequence ID" value="MDT0645758.1"/>
    <property type="molecule type" value="Genomic_DNA"/>
</dbReference>
<organism evidence="2 3">
    <name type="scientific">Autumnicola lenta</name>
    <dbReference type="NCBI Taxonomy" id="3075593"/>
    <lineage>
        <taxon>Bacteria</taxon>
        <taxon>Pseudomonadati</taxon>
        <taxon>Bacteroidota</taxon>
        <taxon>Flavobacteriia</taxon>
        <taxon>Flavobacteriales</taxon>
        <taxon>Flavobacteriaceae</taxon>
        <taxon>Autumnicola</taxon>
    </lineage>
</organism>
<sequence length="291" mass="33021">MKNFGKTIKIFLVDGEPNGRMTCELSNWTGKAFKIPRKKIKISSDRPELENTGIYILFGRSDKSENKELAYIGEAEGIYKRLTQHLSYKDFWNEAIVFVSKDENLNKAHIKYLESRLYEIAIRVKRYDLDNGNIPPRPVISESDQAEMEEFLENIKLLVNTLGFKIFEELREDSQTIEEEIDNTFYINSTRGANAKGQLTNEGFVVLKNSQIAGSVTKSFPKNWLSFRQSLVEDGVIQNINNSLTFVQDYLFSSPSAAAAIVMGRSANGLTEWKLADGRILKAVESPENAL</sequence>
<protein>
    <submittedName>
        <fullName evidence="2">GIY-YIG nuclease family protein</fullName>
    </submittedName>
</protein>
<dbReference type="Proteomes" id="UP001245285">
    <property type="component" value="Unassembled WGS sequence"/>
</dbReference>
<reference evidence="2 3" key="1">
    <citation type="submission" date="2023-09" db="EMBL/GenBank/DDBJ databases">
        <authorList>
            <person name="Rey-Velasco X."/>
        </authorList>
    </citation>
    <scope>NUCLEOTIDE SEQUENCE [LARGE SCALE GENOMIC DNA]</scope>
    <source>
        <strain evidence="2 3">F260</strain>
    </source>
</reference>
<dbReference type="CDD" id="cd10447">
    <property type="entry name" value="GIY-YIG_unchar_2"/>
    <property type="match status" value="1"/>
</dbReference>
<gene>
    <name evidence="2" type="ORF">RM545_03570</name>
</gene>
<name>A0ABU3CHD2_9FLAO</name>
<evidence type="ECO:0000313" key="2">
    <source>
        <dbReference type="EMBL" id="MDT0645758.1"/>
    </source>
</evidence>
<comment type="caution">
    <text evidence="2">The sequence shown here is derived from an EMBL/GenBank/DDBJ whole genome shotgun (WGS) entry which is preliminary data.</text>
</comment>
<dbReference type="Pfam" id="PF14267">
    <property type="entry name" value="DUF4357"/>
    <property type="match status" value="1"/>
</dbReference>